<dbReference type="FunFam" id="3.40.605.10:FF:000004">
    <property type="entry name" value="Aldehyde dehydrogenase"/>
    <property type="match status" value="1"/>
</dbReference>
<dbReference type="GO" id="GO:0005737">
    <property type="term" value="C:cytoplasm"/>
    <property type="evidence" value="ECO:0007669"/>
    <property type="project" value="TreeGrafter"/>
</dbReference>
<dbReference type="EMBL" id="ML975152">
    <property type="protein sequence ID" value="KAF1814936.1"/>
    <property type="molecule type" value="Genomic_DNA"/>
</dbReference>
<keyword evidence="3 4" id="KW-0560">Oxidoreductase</keyword>
<organism evidence="7">
    <name type="scientific">Eremomyces bilateralis CBS 781.70</name>
    <dbReference type="NCBI Taxonomy" id="1392243"/>
    <lineage>
        <taxon>Eukaryota</taxon>
        <taxon>Fungi</taxon>
        <taxon>Dikarya</taxon>
        <taxon>Ascomycota</taxon>
        <taxon>Pezizomycotina</taxon>
        <taxon>Dothideomycetes</taxon>
        <taxon>Dothideomycetes incertae sedis</taxon>
        <taxon>Eremomycetales</taxon>
        <taxon>Eremomycetaceae</taxon>
        <taxon>Eremomyces</taxon>
    </lineage>
</organism>
<reference evidence="7 9" key="1">
    <citation type="submission" date="2020-01" db="EMBL/GenBank/DDBJ databases">
        <authorList>
            <consortium name="DOE Joint Genome Institute"/>
            <person name="Haridas S."/>
            <person name="Albert R."/>
            <person name="Binder M."/>
            <person name="Bloem J."/>
            <person name="Labutti K."/>
            <person name="Salamov A."/>
            <person name="Andreopoulos B."/>
            <person name="Baker S.E."/>
            <person name="Barry K."/>
            <person name="Bills G."/>
            <person name="Bluhm B.H."/>
            <person name="Cannon C."/>
            <person name="Castanera R."/>
            <person name="Culley D.E."/>
            <person name="Daum C."/>
            <person name="Ezra D."/>
            <person name="Gonzalez J.B."/>
            <person name="Henrissat B."/>
            <person name="Kuo A."/>
            <person name="Liang C."/>
            <person name="Lipzen A."/>
            <person name="Lutzoni F."/>
            <person name="Magnuson J."/>
            <person name="Mondo S."/>
            <person name="Nolan M."/>
            <person name="Ohm R."/>
            <person name="Pangilinan J."/>
            <person name="Park H.-J."/>
            <person name="Ramirez L."/>
            <person name="Alfaro M."/>
            <person name="Sun H."/>
            <person name="Tritt A."/>
            <person name="Yoshinaga Y."/>
            <person name="Zwiers L.-H."/>
            <person name="Turgeon B.G."/>
            <person name="Goodwin S.B."/>
            <person name="Spatafora J.W."/>
            <person name="Crous P.W."/>
            <person name="Grigoriev I.V."/>
        </authorList>
    </citation>
    <scope>NUCLEOTIDE SEQUENCE</scope>
    <source>
        <strain evidence="7 9">CBS 781.70</strain>
    </source>
</reference>
<dbReference type="Pfam" id="PF00171">
    <property type="entry name" value="Aldedh"/>
    <property type="match status" value="1"/>
</dbReference>
<keyword evidence="2" id="KW-0125">Carotenoid biosynthesis</keyword>
<comment type="similarity">
    <text evidence="1 4">Belongs to the aldehyde dehydrogenase family.</text>
</comment>
<evidence type="ECO:0000256" key="5">
    <source>
        <dbReference type="PIRSR" id="PIRSR036492-1"/>
    </source>
</evidence>
<dbReference type="InterPro" id="IPR012394">
    <property type="entry name" value="Aldehyde_DH_NAD(P)"/>
</dbReference>
<evidence type="ECO:0000313" key="7">
    <source>
        <dbReference type="EMBL" id="KAF1814936.1"/>
    </source>
</evidence>
<gene>
    <name evidence="7 9" type="ORF">P152DRAFT_391782</name>
</gene>
<dbReference type="GO" id="GO:0006081">
    <property type="term" value="P:aldehyde metabolic process"/>
    <property type="evidence" value="ECO:0007669"/>
    <property type="project" value="InterPro"/>
</dbReference>
<dbReference type="OrthoDB" id="440325at2759"/>
<evidence type="ECO:0000259" key="6">
    <source>
        <dbReference type="Pfam" id="PF00171"/>
    </source>
</evidence>
<protein>
    <recommendedName>
        <fullName evidence="4">Aldehyde dehydrogenase</fullName>
    </recommendedName>
</protein>
<dbReference type="PANTHER" id="PTHR43570:SF16">
    <property type="entry name" value="ALDEHYDE DEHYDROGENASE TYPE III, ISOFORM Q"/>
    <property type="match status" value="1"/>
</dbReference>
<dbReference type="GeneID" id="54416685"/>
<evidence type="ECO:0000256" key="3">
    <source>
        <dbReference type="ARBA" id="ARBA00023002"/>
    </source>
</evidence>
<dbReference type="Proteomes" id="UP000504638">
    <property type="component" value="Unplaced"/>
</dbReference>
<feature type="active site" evidence="5">
    <location>
        <position position="251"/>
    </location>
</feature>
<dbReference type="InterPro" id="IPR016163">
    <property type="entry name" value="Ald_DH_C"/>
</dbReference>
<name>A0A6G1GAH2_9PEZI</name>
<accession>A0A6G1GAH2</accession>
<dbReference type="SUPFAM" id="SSF53720">
    <property type="entry name" value="ALDH-like"/>
    <property type="match status" value="1"/>
</dbReference>
<dbReference type="AlphaFoldDB" id="A0A6G1GAH2"/>
<dbReference type="RefSeq" id="XP_033536567.1">
    <property type="nucleotide sequence ID" value="XM_033676115.1"/>
</dbReference>
<keyword evidence="8" id="KW-1185">Reference proteome</keyword>
<evidence type="ECO:0000313" key="9">
    <source>
        <dbReference type="RefSeq" id="XP_033536567.1"/>
    </source>
</evidence>
<reference evidence="9" key="2">
    <citation type="submission" date="2020-04" db="EMBL/GenBank/DDBJ databases">
        <authorList>
            <consortium name="NCBI Genome Project"/>
        </authorList>
    </citation>
    <scope>NUCLEOTIDE SEQUENCE</scope>
    <source>
        <strain evidence="9">CBS 781.70</strain>
    </source>
</reference>
<evidence type="ECO:0000256" key="4">
    <source>
        <dbReference type="PIRNR" id="PIRNR036492"/>
    </source>
</evidence>
<dbReference type="InterPro" id="IPR016161">
    <property type="entry name" value="Ald_DH/histidinol_DH"/>
</dbReference>
<dbReference type="GO" id="GO:0004029">
    <property type="term" value="F:aldehyde dehydrogenase (NAD+) activity"/>
    <property type="evidence" value="ECO:0007669"/>
    <property type="project" value="TreeGrafter"/>
</dbReference>
<proteinExistence type="inferred from homology"/>
<dbReference type="InterPro" id="IPR016162">
    <property type="entry name" value="Ald_DH_N"/>
</dbReference>
<dbReference type="Gene3D" id="3.40.309.10">
    <property type="entry name" value="Aldehyde Dehydrogenase, Chain A, domain 2"/>
    <property type="match status" value="1"/>
</dbReference>
<dbReference type="GO" id="GO:0016117">
    <property type="term" value="P:carotenoid biosynthetic process"/>
    <property type="evidence" value="ECO:0007669"/>
    <property type="project" value="UniProtKB-KW"/>
</dbReference>
<sequence length="500" mass="54597">MTTYTSLEDFDTAYKTVNATFKSGTTKDLKWRKWQLKQLWWLMEDNEKRILAALKKDLNRNDFESIFTDVVGVKTDILHHISSLEKWTADQPIDAGFIFGTLGKSKIRREPLGVTLIIGAWNFPIMLTLQPVIAAIAAGCAIVIKPSELAVATQDLLMELIPRYMDPSAIVAVSAGPAEMGPILDRKYDHIFYTGGSKVARIIAAAAAKHLTPTVLELGGQGPAIVTKSANVDLAAKKIAWAKYLNAGQICLSVNHVFADPAIADELVERLSHWFDVCQNGGSKPTAAASNMVTIINERNFDRLAGLLSQTEGKTTYGGDLDRATKKFSPTVVANVTLDDSLMSEELFGPICPIIKADYKQAIKNIGDLPHPLAIYIFSSKQSEIDEILGGTNSGGCSINDVIIHAGTPNAPFGGVGESGHGYYHGTYGIDAFSHIRTVVEPPSFLHKITGFLYPPFDVKHASKIAVKNKLGFKRGETLQDQKIKVGFLWRLQQLIPFAG</sequence>
<dbReference type="PIRSF" id="PIRSF036492">
    <property type="entry name" value="ALDH"/>
    <property type="match status" value="1"/>
</dbReference>
<dbReference type="Gene3D" id="3.40.605.10">
    <property type="entry name" value="Aldehyde Dehydrogenase, Chain A, domain 1"/>
    <property type="match status" value="1"/>
</dbReference>
<evidence type="ECO:0000313" key="8">
    <source>
        <dbReference type="Proteomes" id="UP000504638"/>
    </source>
</evidence>
<dbReference type="InterPro" id="IPR015590">
    <property type="entry name" value="Aldehyde_DH_dom"/>
</dbReference>
<dbReference type="PANTHER" id="PTHR43570">
    <property type="entry name" value="ALDEHYDE DEHYDROGENASE"/>
    <property type="match status" value="1"/>
</dbReference>
<evidence type="ECO:0000256" key="1">
    <source>
        <dbReference type="ARBA" id="ARBA00009986"/>
    </source>
</evidence>
<feature type="active site" evidence="5">
    <location>
        <position position="217"/>
    </location>
</feature>
<evidence type="ECO:0000256" key="2">
    <source>
        <dbReference type="ARBA" id="ARBA00022746"/>
    </source>
</evidence>
<reference evidence="9" key="3">
    <citation type="submission" date="2025-04" db="UniProtKB">
        <authorList>
            <consortium name="RefSeq"/>
        </authorList>
    </citation>
    <scope>IDENTIFICATION</scope>
    <source>
        <strain evidence="9">CBS 781.70</strain>
    </source>
</reference>
<feature type="domain" description="Aldehyde dehydrogenase" evidence="6">
    <location>
        <begin position="6"/>
        <end position="439"/>
    </location>
</feature>